<feature type="transmembrane region" description="Helical" evidence="11">
    <location>
        <begin position="12"/>
        <end position="35"/>
    </location>
</feature>
<keyword evidence="5" id="KW-0997">Cell inner membrane</keyword>
<sequence>MDDQSGVGRDLTLAAACVAAVFLFALLSPAFGTAGNAATVLRNGYELWLIALGMTLLMAMGAIDVSVGAVMGVTAILTGQALLADLPLGVVMLVGPAAGAMLGLCAGAVVVWGRIPAIVATLGLFGVFRMLIFLVLGGQWLSGLPADLTRVVDWRAAGVPAGLLIVALAYGAAWVFLRRTTYGPHLLAIGFDEDRARLMGLAVTRVRLATFAASGALCGLAGVFYIAIYRNVSMTIGADIALEAVAAVILGGTPIFGGRISLVGTVLGVLLLRILQNGLLLIGVPSLWQTVVTGALLLGVLSAEVVLRRARTGAA</sequence>
<evidence type="ECO:0000256" key="9">
    <source>
        <dbReference type="ARBA" id="ARBA00025439"/>
    </source>
</evidence>
<keyword evidence="6 11" id="KW-0812">Transmembrane</keyword>
<evidence type="ECO:0000256" key="3">
    <source>
        <dbReference type="ARBA" id="ARBA00022448"/>
    </source>
</evidence>
<evidence type="ECO:0000256" key="7">
    <source>
        <dbReference type="ARBA" id="ARBA00022989"/>
    </source>
</evidence>
<dbReference type="OrthoDB" id="6384190at2"/>
<feature type="transmembrane region" description="Helical" evidence="11">
    <location>
        <begin position="208"/>
        <end position="228"/>
    </location>
</feature>
<dbReference type="RefSeq" id="WP_109812206.1">
    <property type="nucleotide sequence ID" value="NZ_QGKU01000041.1"/>
</dbReference>
<reference evidence="12 13" key="1">
    <citation type="submission" date="2018-05" db="EMBL/GenBank/DDBJ databases">
        <title>Rhodobacteraceae gen. nov., sp. nov. isolated from sea water.</title>
        <authorList>
            <person name="Ren Y."/>
        </authorList>
    </citation>
    <scope>NUCLEOTIDE SEQUENCE [LARGE SCALE GENOMIC DNA]</scope>
    <source>
        <strain evidence="12 13">TG-679</strain>
    </source>
</reference>
<dbReference type="InterPro" id="IPR001851">
    <property type="entry name" value="ABC_transp_permease"/>
</dbReference>
<accession>A0A2V2LA24</accession>
<evidence type="ECO:0000256" key="10">
    <source>
        <dbReference type="ARBA" id="ARBA00039382"/>
    </source>
</evidence>
<evidence type="ECO:0000256" key="6">
    <source>
        <dbReference type="ARBA" id="ARBA00022692"/>
    </source>
</evidence>
<evidence type="ECO:0000256" key="11">
    <source>
        <dbReference type="SAM" id="Phobius"/>
    </source>
</evidence>
<feature type="transmembrane region" description="Helical" evidence="11">
    <location>
        <begin position="260"/>
        <end position="281"/>
    </location>
</feature>
<keyword evidence="13" id="KW-1185">Reference proteome</keyword>
<feature type="transmembrane region" description="Helical" evidence="11">
    <location>
        <begin position="89"/>
        <end position="111"/>
    </location>
</feature>
<organism evidence="12 13">
    <name type="scientific">Meridianimarinicoccus roseus</name>
    <dbReference type="NCBI Taxonomy" id="2072018"/>
    <lineage>
        <taxon>Bacteria</taxon>
        <taxon>Pseudomonadati</taxon>
        <taxon>Pseudomonadota</taxon>
        <taxon>Alphaproteobacteria</taxon>
        <taxon>Rhodobacterales</taxon>
        <taxon>Paracoccaceae</taxon>
        <taxon>Meridianimarinicoccus</taxon>
    </lineage>
</organism>
<dbReference type="PANTHER" id="PTHR32196">
    <property type="entry name" value="ABC TRANSPORTER PERMEASE PROTEIN YPHD-RELATED-RELATED"/>
    <property type="match status" value="1"/>
</dbReference>
<comment type="function">
    <text evidence="9">Part of the ABC transporter complex LsrABCD involved in autoinducer 2 (AI-2) import. Probably responsible for the translocation of the substrate across the membrane.</text>
</comment>
<feature type="transmembrane region" description="Helical" evidence="11">
    <location>
        <begin position="118"/>
        <end position="137"/>
    </location>
</feature>
<comment type="subunit">
    <text evidence="2">The complex is composed of two ATP-binding proteins (LsrA), two transmembrane proteins (LsrC and LsrD) and a solute-binding protein (LsrB).</text>
</comment>
<evidence type="ECO:0000256" key="2">
    <source>
        <dbReference type="ARBA" id="ARBA00011262"/>
    </source>
</evidence>
<evidence type="ECO:0000256" key="4">
    <source>
        <dbReference type="ARBA" id="ARBA00022475"/>
    </source>
</evidence>
<feature type="transmembrane region" description="Helical" evidence="11">
    <location>
        <begin position="287"/>
        <end position="307"/>
    </location>
</feature>
<evidence type="ECO:0000313" key="13">
    <source>
        <dbReference type="Proteomes" id="UP000245680"/>
    </source>
</evidence>
<dbReference type="GO" id="GO:0005886">
    <property type="term" value="C:plasma membrane"/>
    <property type="evidence" value="ECO:0007669"/>
    <property type="project" value="UniProtKB-SubCell"/>
</dbReference>
<protein>
    <recommendedName>
        <fullName evidence="10">Autoinducer 2 import system permease protein LsrC</fullName>
    </recommendedName>
</protein>
<keyword evidence="4" id="KW-1003">Cell membrane</keyword>
<dbReference type="Proteomes" id="UP000245680">
    <property type="component" value="Unassembled WGS sequence"/>
</dbReference>
<dbReference type="CDD" id="cd06579">
    <property type="entry name" value="TM_PBP1_transp_AraH_like"/>
    <property type="match status" value="1"/>
</dbReference>
<comment type="subcellular location">
    <subcellularLocation>
        <location evidence="1">Cell membrane</location>
        <topology evidence="1">Multi-pass membrane protein</topology>
    </subcellularLocation>
</comment>
<keyword evidence="7 11" id="KW-1133">Transmembrane helix</keyword>
<feature type="transmembrane region" description="Helical" evidence="11">
    <location>
        <begin position="157"/>
        <end position="177"/>
    </location>
</feature>
<dbReference type="PANTHER" id="PTHR32196:SF29">
    <property type="entry name" value="AUTOINDUCER 2 IMPORT SYSTEM PERMEASE PROTEIN LSRC"/>
    <property type="match status" value="1"/>
</dbReference>
<evidence type="ECO:0000256" key="5">
    <source>
        <dbReference type="ARBA" id="ARBA00022519"/>
    </source>
</evidence>
<dbReference type="GO" id="GO:0022857">
    <property type="term" value="F:transmembrane transporter activity"/>
    <property type="evidence" value="ECO:0007669"/>
    <property type="project" value="InterPro"/>
</dbReference>
<dbReference type="EMBL" id="QGKU01000041">
    <property type="protein sequence ID" value="PWR02082.1"/>
    <property type="molecule type" value="Genomic_DNA"/>
</dbReference>
<proteinExistence type="predicted"/>
<evidence type="ECO:0000313" key="12">
    <source>
        <dbReference type="EMBL" id="PWR02082.1"/>
    </source>
</evidence>
<evidence type="ECO:0000256" key="8">
    <source>
        <dbReference type="ARBA" id="ARBA00023136"/>
    </source>
</evidence>
<name>A0A2V2LA24_9RHOB</name>
<gene>
    <name evidence="12" type="ORF">DKT77_13430</name>
</gene>
<evidence type="ECO:0000256" key="1">
    <source>
        <dbReference type="ARBA" id="ARBA00004651"/>
    </source>
</evidence>
<dbReference type="Pfam" id="PF02653">
    <property type="entry name" value="BPD_transp_2"/>
    <property type="match status" value="1"/>
</dbReference>
<keyword evidence="3" id="KW-0813">Transport</keyword>
<dbReference type="AlphaFoldDB" id="A0A2V2LA24"/>
<keyword evidence="8 11" id="KW-0472">Membrane</keyword>
<feature type="transmembrane region" description="Helical" evidence="11">
    <location>
        <begin position="47"/>
        <end position="77"/>
    </location>
</feature>
<comment type="caution">
    <text evidence="12">The sequence shown here is derived from an EMBL/GenBank/DDBJ whole genome shotgun (WGS) entry which is preliminary data.</text>
</comment>